<evidence type="ECO:0000256" key="2">
    <source>
        <dbReference type="ARBA" id="ARBA00022679"/>
    </source>
</evidence>
<dbReference type="InterPro" id="IPR000477">
    <property type="entry name" value="RT_dom"/>
</dbReference>
<dbReference type="RefSeq" id="WP_290041264.1">
    <property type="nucleotide sequence ID" value="NZ_JAOPLU010000001.1"/>
</dbReference>
<evidence type="ECO:0000256" key="3">
    <source>
        <dbReference type="ARBA" id="ARBA00022695"/>
    </source>
</evidence>
<gene>
    <name evidence="11" type="ORF">OB962_04800</name>
</gene>
<evidence type="ECO:0000256" key="6">
    <source>
        <dbReference type="ARBA" id="ARBA00022918"/>
    </source>
</evidence>
<evidence type="ECO:0000256" key="8">
    <source>
        <dbReference type="ARBA" id="ARBA00034120"/>
    </source>
</evidence>
<dbReference type="Pfam" id="PF00078">
    <property type="entry name" value="RVT_1"/>
    <property type="match status" value="1"/>
</dbReference>
<dbReference type="EMBL" id="JAOPLU010000001">
    <property type="protein sequence ID" value="MDM5130323.1"/>
    <property type="molecule type" value="Genomic_DNA"/>
</dbReference>
<keyword evidence="6 11" id="KW-0695">RNA-directed DNA polymerase</keyword>
<comment type="catalytic activity">
    <reaction evidence="9">
        <text>DNA(n) + a 2'-deoxyribonucleoside 5'-triphosphate = DNA(n+1) + diphosphate</text>
        <dbReference type="Rhea" id="RHEA:22508"/>
        <dbReference type="Rhea" id="RHEA-COMP:17339"/>
        <dbReference type="Rhea" id="RHEA-COMP:17340"/>
        <dbReference type="ChEBI" id="CHEBI:33019"/>
        <dbReference type="ChEBI" id="CHEBI:61560"/>
        <dbReference type="ChEBI" id="CHEBI:173112"/>
        <dbReference type="EC" id="2.7.7.49"/>
    </reaction>
</comment>
<comment type="caution">
    <text evidence="11">The sequence shown here is derived from an EMBL/GenBank/DDBJ whole genome shotgun (WGS) entry which is preliminary data.</text>
</comment>
<evidence type="ECO:0000256" key="1">
    <source>
        <dbReference type="ARBA" id="ARBA00012493"/>
    </source>
</evidence>
<evidence type="ECO:0000256" key="9">
    <source>
        <dbReference type="ARBA" id="ARBA00048173"/>
    </source>
</evidence>
<evidence type="ECO:0000256" key="4">
    <source>
        <dbReference type="ARBA" id="ARBA00022723"/>
    </source>
</evidence>
<keyword evidence="7" id="KW-0051">Antiviral defense</keyword>
<sequence length="588" mass="68035">MSRLALLKQATTKRMLAKVLDVNPSFLTKTLYLTSDELKYKSFEIPKRNGDPRTIYAPNKELKDLQSRLSVLLLDCIDEINKERKITPKLSHGFVRNRSIITNAKNHTHKKNVLNIDLNDFFGSFNFGRVRGFFIKNQHFELHEHIATVIAQIACYKNFLPQGSPCSPVITNLIMHSVDIRLAKLANKNSCTYTRYADDITFSTRENVFPKDIAIADKNKINLGRRLTKEITNNGFTVNEKKTRVQLMDSRQDVTGLVVNKKVNIKSDYWRITRAMCHSLFQTGSYIKCEQNGQGVAGNLYELDGRLNFIDYIDKYNNVKEKGPIDNRFSLRNHGLNYREKLNVREKTFSRFLFYKYFFGHNKPTVLCEGKTDNIYIKAAILRLSEKFELLSNAKADEKEYELLVNFLEYSKRTKYLLDLYGGASFLKRFVERYRSDYSYYRAPAATQPVIIVADNDSGSTELISYLVNNKPLYPELKKDKAESNKIIKDSSFVHVDKNLYIVFTPLIDGRDSFMENLFSHETLNIEVDGRKFSPQQEADTKNSYGKNTFATKVVSAKKHSIPFSGFEPLLTRMEEAIIHYRTYIETK</sequence>
<dbReference type="InterPro" id="IPR051083">
    <property type="entry name" value="GrpII_Intron_Splice-Mob/Def"/>
</dbReference>
<dbReference type="NCBIfam" id="NF038237">
    <property type="entry name" value="retron_Ec67_fus"/>
    <property type="match status" value="1"/>
</dbReference>
<dbReference type="InterPro" id="IPR000123">
    <property type="entry name" value="Reverse_transcriptase_msDNA"/>
</dbReference>
<dbReference type="Proteomes" id="UP001168109">
    <property type="component" value="Unassembled WGS sequence"/>
</dbReference>
<dbReference type="SUPFAM" id="SSF56672">
    <property type="entry name" value="DNA/RNA polymerases"/>
    <property type="match status" value="1"/>
</dbReference>
<comment type="similarity">
    <text evidence="8">Belongs to the bacterial reverse transcriptase family.</text>
</comment>
<protein>
    <recommendedName>
        <fullName evidence="1">RNA-directed DNA polymerase</fullName>
        <ecNumber evidence="1">2.7.7.49</ecNumber>
    </recommendedName>
</protein>
<dbReference type="GO" id="GO:0003964">
    <property type="term" value="F:RNA-directed DNA polymerase activity"/>
    <property type="evidence" value="ECO:0007669"/>
    <property type="project" value="UniProtKB-KW"/>
</dbReference>
<dbReference type="EC" id="2.7.7.49" evidence="1"/>
<keyword evidence="5" id="KW-0460">Magnesium</keyword>
<dbReference type="CDD" id="cd03487">
    <property type="entry name" value="RT_Bac_retron_II"/>
    <property type="match status" value="1"/>
</dbReference>
<dbReference type="PRINTS" id="PR00866">
    <property type="entry name" value="RNADNAPOLMS"/>
</dbReference>
<dbReference type="PROSITE" id="PS50878">
    <property type="entry name" value="RT_POL"/>
    <property type="match status" value="1"/>
</dbReference>
<accession>A0ABT7Q8S9</accession>
<keyword evidence="2" id="KW-0808">Transferase</keyword>
<organism evidence="11 12">
    <name type="scientific">Aeromonas piscicola</name>
    <dbReference type="NCBI Taxonomy" id="600645"/>
    <lineage>
        <taxon>Bacteria</taxon>
        <taxon>Pseudomonadati</taxon>
        <taxon>Pseudomonadota</taxon>
        <taxon>Gammaproteobacteria</taxon>
        <taxon>Aeromonadales</taxon>
        <taxon>Aeromonadaceae</taxon>
        <taxon>Aeromonas</taxon>
    </lineage>
</organism>
<reference evidence="11" key="1">
    <citation type="submission" date="2024-05" db="EMBL/GenBank/DDBJ databases">
        <title>WGS of Aeromonas isolates.</title>
        <authorList>
            <person name="Lee H."/>
        </authorList>
    </citation>
    <scope>NUCLEOTIDE SEQUENCE</scope>
    <source>
        <strain evidence="11">LP308</strain>
    </source>
</reference>
<dbReference type="PANTHER" id="PTHR34047:SF7">
    <property type="entry name" value="RNA-DIRECTED DNA POLYMERASE"/>
    <property type="match status" value="1"/>
</dbReference>
<evidence type="ECO:0000256" key="5">
    <source>
        <dbReference type="ARBA" id="ARBA00022842"/>
    </source>
</evidence>
<keyword evidence="4" id="KW-0479">Metal-binding</keyword>
<evidence type="ECO:0000259" key="10">
    <source>
        <dbReference type="PROSITE" id="PS50878"/>
    </source>
</evidence>
<dbReference type="InterPro" id="IPR053543">
    <property type="entry name" value="Bacterial_RT"/>
</dbReference>
<keyword evidence="12" id="KW-1185">Reference proteome</keyword>
<evidence type="ECO:0000256" key="7">
    <source>
        <dbReference type="ARBA" id="ARBA00023118"/>
    </source>
</evidence>
<evidence type="ECO:0000313" key="12">
    <source>
        <dbReference type="Proteomes" id="UP001168109"/>
    </source>
</evidence>
<feature type="domain" description="Reverse transcriptase" evidence="10">
    <location>
        <begin position="1"/>
        <end position="259"/>
    </location>
</feature>
<keyword evidence="3" id="KW-0548">Nucleotidyltransferase</keyword>
<dbReference type="InterPro" id="IPR043502">
    <property type="entry name" value="DNA/RNA_pol_sf"/>
</dbReference>
<name>A0ABT7Q8S9_9GAMM</name>
<proteinExistence type="inferred from homology"/>
<evidence type="ECO:0000313" key="11">
    <source>
        <dbReference type="EMBL" id="MDM5130323.1"/>
    </source>
</evidence>
<dbReference type="PANTHER" id="PTHR34047">
    <property type="entry name" value="NUCLEAR INTRON MATURASE 1, MITOCHONDRIAL-RELATED"/>
    <property type="match status" value="1"/>
</dbReference>